<keyword evidence="9" id="KW-1185">Reference proteome</keyword>
<protein>
    <submittedName>
        <fullName evidence="8">B3 domain-containing protein, putative</fullName>
    </submittedName>
</protein>
<dbReference type="Gramene" id="EOY30697">
    <property type="protein sequence ID" value="EOY30697"/>
    <property type="gene ID" value="TCM_037820"/>
</dbReference>
<dbReference type="HOGENOM" id="CLU_100761_0_0_1"/>
<dbReference type="CDD" id="cd10017">
    <property type="entry name" value="B3_DNA"/>
    <property type="match status" value="1"/>
</dbReference>
<evidence type="ECO:0000256" key="2">
    <source>
        <dbReference type="ARBA" id="ARBA00023015"/>
    </source>
</evidence>
<dbReference type="GO" id="GO:0003677">
    <property type="term" value="F:DNA binding"/>
    <property type="evidence" value="ECO:0007669"/>
    <property type="project" value="UniProtKB-KW"/>
</dbReference>
<dbReference type="OMA" id="QKEICIA"/>
<dbReference type="Pfam" id="PF02362">
    <property type="entry name" value="B3"/>
    <property type="match status" value="1"/>
</dbReference>
<feature type="region of interest" description="Disordered" evidence="6">
    <location>
        <begin position="55"/>
        <end position="75"/>
    </location>
</feature>
<keyword evidence="2" id="KW-0805">Transcription regulation</keyword>
<dbReference type="InParanoid" id="A0A061GNJ5"/>
<evidence type="ECO:0000313" key="9">
    <source>
        <dbReference type="Proteomes" id="UP000026915"/>
    </source>
</evidence>
<sequence>MDKSKGIENGYPEEYREQYLAALTVASFKYEKLSNETALALNGLKTKIVRQVRAKRNKPKALKEPNPTGGSVNAQNLPGTPSLCLPLSSYFPPDIPPVARLNGLIGRCSKPFEKQLTESDVKVSQCRLSLNKSDVQNAVMPLLKKEEDSTDGIPVKTYDANGKEYPMTFITWSSKFHVLKEGWMKFCTDHSLLAHQDFVTLWAFRNLQTGDLSFVITSRRLEVFEAIKRKRLN</sequence>
<dbReference type="SUPFAM" id="SSF101936">
    <property type="entry name" value="DNA-binding pseudobarrel domain"/>
    <property type="match status" value="1"/>
</dbReference>
<reference evidence="8 9" key="1">
    <citation type="journal article" date="2013" name="Genome Biol.">
        <title>The genome sequence of the most widely cultivated cacao type and its use to identify candidate genes regulating pod color.</title>
        <authorList>
            <person name="Motamayor J.C."/>
            <person name="Mockaitis K."/>
            <person name="Schmutz J."/>
            <person name="Haiminen N."/>
            <person name="Iii D.L."/>
            <person name="Cornejo O."/>
            <person name="Findley S.D."/>
            <person name="Zheng P."/>
            <person name="Utro F."/>
            <person name="Royaert S."/>
            <person name="Saski C."/>
            <person name="Jenkins J."/>
            <person name="Podicheti R."/>
            <person name="Zhao M."/>
            <person name="Scheffler B.E."/>
            <person name="Stack J.C."/>
            <person name="Feltus F.A."/>
            <person name="Mustiga G.M."/>
            <person name="Amores F."/>
            <person name="Phillips W."/>
            <person name="Marelli J.P."/>
            <person name="May G.D."/>
            <person name="Shapiro H."/>
            <person name="Ma J."/>
            <person name="Bustamante C.D."/>
            <person name="Schnell R.J."/>
            <person name="Main D."/>
            <person name="Gilbert D."/>
            <person name="Parida L."/>
            <person name="Kuhn D.N."/>
        </authorList>
    </citation>
    <scope>NUCLEOTIDE SEQUENCE [LARGE SCALE GENOMIC DNA]</scope>
    <source>
        <strain evidence="9">cv. Matina 1-6</strain>
    </source>
</reference>
<keyword evidence="4" id="KW-0804">Transcription</keyword>
<dbReference type="Proteomes" id="UP000026915">
    <property type="component" value="Chromosome 9"/>
</dbReference>
<dbReference type="PANTHER" id="PTHR31541">
    <property type="entry name" value="B3 DOMAIN PLANT PROTEIN-RELATED"/>
    <property type="match status" value="1"/>
</dbReference>
<organism evidence="8 9">
    <name type="scientific">Theobroma cacao</name>
    <name type="common">Cacao</name>
    <name type="synonym">Cocoa</name>
    <dbReference type="NCBI Taxonomy" id="3641"/>
    <lineage>
        <taxon>Eukaryota</taxon>
        <taxon>Viridiplantae</taxon>
        <taxon>Streptophyta</taxon>
        <taxon>Embryophyta</taxon>
        <taxon>Tracheophyta</taxon>
        <taxon>Spermatophyta</taxon>
        <taxon>Magnoliopsida</taxon>
        <taxon>eudicotyledons</taxon>
        <taxon>Gunneridae</taxon>
        <taxon>Pentapetalae</taxon>
        <taxon>rosids</taxon>
        <taxon>malvids</taxon>
        <taxon>Malvales</taxon>
        <taxon>Malvaceae</taxon>
        <taxon>Byttnerioideae</taxon>
        <taxon>Theobroma</taxon>
    </lineage>
</organism>
<evidence type="ECO:0000256" key="3">
    <source>
        <dbReference type="ARBA" id="ARBA00023125"/>
    </source>
</evidence>
<name>A0A061GNJ5_THECC</name>
<feature type="domain" description="TF-B3" evidence="7">
    <location>
        <begin position="112"/>
        <end position="216"/>
    </location>
</feature>
<evidence type="ECO:0000256" key="5">
    <source>
        <dbReference type="ARBA" id="ARBA00023242"/>
    </source>
</evidence>
<keyword evidence="5" id="KW-0539">Nucleus</keyword>
<dbReference type="InterPro" id="IPR003340">
    <property type="entry name" value="B3_DNA-bd"/>
</dbReference>
<dbReference type="FunCoup" id="A0A061GNJ5">
    <property type="interactions" value="11"/>
</dbReference>
<keyword evidence="3" id="KW-0238">DNA-binding</keyword>
<evidence type="ECO:0000259" key="7">
    <source>
        <dbReference type="Pfam" id="PF02362"/>
    </source>
</evidence>
<dbReference type="AlphaFoldDB" id="A0A061GNJ5"/>
<dbReference type="eggNOG" id="ENOG502S91R">
    <property type="taxonomic scope" value="Eukaryota"/>
</dbReference>
<dbReference type="Gene3D" id="2.40.330.10">
    <property type="entry name" value="DNA-binding pseudobarrel domain"/>
    <property type="match status" value="1"/>
</dbReference>
<evidence type="ECO:0000256" key="4">
    <source>
        <dbReference type="ARBA" id="ARBA00023163"/>
    </source>
</evidence>
<dbReference type="InterPro" id="IPR015300">
    <property type="entry name" value="DNA-bd_pseudobarrel_sf"/>
</dbReference>
<evidence type="ECO:0000313" key="8">
    <source>
        <dbReference type="EMBL" id="EOY30697.1"/>
    </source>
</evidence>
<dbReference type="GO" id="GO:0005634">
    <property type="term" value="C:nucleus"/>
    <property type="evidence" value="ECO:0007669"/>
    <property type="project" value="UniProtKB-SubCell"/>
</dbReference>
<proteinExistence type="predicted"/>
<accession>A0A061GNJ5</accession>
<dbReference type="InterPro" id="IPR005508">
    <property type="entry name" value="At2g31720-like"/>
</dbReference>
<comment type="subcellular location">
    <subcellularLocation>
        <location evidence="1">Nucleus</location>
    </subcellularLocation>
</comment>
<evidence type="ECO:0000256" key="1">
    <source>
        <dbReference type="ARBA" id="ARBA00004123"/>
    </source>
</evidence>
<gene>
    <name evidence="8" type="ORF">TCM_037820</name>
</gene>
<dbReference type="EMBL" id="CM001887">
    <property type="protein sequence ID" value="EOY30697.1"/>
    <property type="molecule type" value="Genomic_DNA"/>
</dbReference>
<evidence type="ECO:0000256" key="6">
    <source>
        <dbReference type="SAM" id="MobiDB-lite"/>
    </source>
</evidence>
<dbReference type="PANTHER" id="PTHR31541:SF28">
    <property type="entry name" value="TF-B3 DOMAIN-CONTAINING PROTEIN"/>
    <property type="match status" value="1"/>
</dbReference>